<dbReference type="Pfam" id="PF15567">
    <property type="entry name" value="Imm35"/>
    <property type="match status" value="1"/>
</dbReference>
<dbReference type="SUPFAM" id="SSF101478">
    <property type="entry name" value="ADP-ribosylglycohydrolase"/>
    <property type="match status" value="1"/>
</dbReference>
<evidence type="ECO:0000313" key="5">
    <source>
        <dbReference type="EMBL" id="NIH77684.1"/>
    </source>
</evidence>
<dbReference type="Pfam" id="PF03747">
    <property type="entry name" value="ADP_ribosyl_GH"/>
    <property type="match status" value="1"/>
</dbReference>
<dbReference type="InterPro" id="IPR005502">
    <property type="entry name" value="Ribosyl_crysJ1"/>
</dbReference>
<dbReference type="PANTHER" id="PTHR16222">
    <property type="entry name" value="ADP-RIBOSYLGLYCOHYDROLASE"/>
    <property type="match status" value="1"/>
</dbReference>
<accession>A0ABX0SPT9</accession>
<evidence type="ECO:0000256" key="3">
    <source>
        <dbReference type="SAM" id="MobiDB-lite"/>
    </source>
</evidence>
<dbReference type="RefSeq" id="WP_167109797.1">
    <property type="nucleotide sequence ID" value="NZ_JAANOU010000001.1"/>
</dbReference>
<dbReference type="InterPro" id="IPR029082">
    <property type="entry name" value="Imm35"/>
</dbReference>
<gene>
    <name evidence="5" type="ORF">FHX46_000214</name>
</gene>
<dbReference type="EMBL" id="JAANOU010000001">
    <property type="protein sequence ID" value="NIH77684.1"/>
    <property type="molecule type" value="Genomic_DNA"/>
</dbReference>
<evidence type="ECO:0000256" key="1">
    <source>
        <dbReference type="ARBA" id="ARBA00010702"/>
    </source>
</evidence>
<comment type="similarity">
    <text evidence="1">Belongs to the ADP-ribosylglycohydrolase family.</text>
</comment>
<dbReference type="Gene3D" id="1.10.4080.10">
    <property type="entry name" value="ADP-ribosylation/Crystallin J1"/>
    <property type="match status" value="1"/>
</dbReference>
<evidence type="ECO:0000256" key="2">
    <source>
        <dbReference type="ARBA" id="ARBA00022801"/>
    </source>
</evidence>
<dbReference type="PANTHER" id="PTHR16222:SF24">
    <property type="entry name" value="ADP-RIBOSYLHYDROLASE ARH3"/>
    <property type="match status" value="1"/>
</dbReference>
<name>A0ABX0SPT9_9PSEU</name>
<keyword evidence="6" id="KW-1185">Reference proteome</keyword>
<organism evidence="5 6">
    <name type="scientific">Amycolatopsis viridis</name>
    <dbReference type="NCBI Taxonomy" id="185678"/>
    <lineage>
        <taxon>Bacteria</taxon>
        <taxon>Bacillati</taxon>
        <taxon>Actinomycetota</taxon>
        <taxon>Actinomycetes</taxon>
        <taxon>Pseudonocardiales</taxon>
        <taxon>Pseudonocardiaceae</taxon>
        <taxon>Amycolatopsis</taxon>
    </lineage>
</organism>
<reference evidence="5 6" key="1">
    <citation type="submission" date="2020-03" db="EMBL/GenBank/DDBJ databases">
        <title>Sequencing the genomes of 1000 actinobacteria strains.</title>
        <authorList>
            <person name="Klenk H.-P."/>
        </authorList>
    </citation>
    <scope>NUCLEOTIDE SEQUENCE [LARGE SCALE GENOMIC DNA]</scope>
    <source>
        <strain evidence="5 6">DSM 45668</strain>
    </source>
</reference>
<evidence type="ECO:0000313" key="6">
    <source>
        <dbReference type="Proteomes" id="UP000754495"/>
    </source>
</evidence>
<feature type="region of interest" description="Disordered" evidence="3">
    <location>
        <begin position="125"/>
        <end position="146"/>
    </location>
</feature>
<sequence length="706" mass="77154">MEAAEAVAQVEGWLREVHGPGADLRVDHAHLVRRPEGWYVPYNSTGYLDRGDLGERIVPPPALIVRTPEGDLRHASPVSGGLSIPAQYPGRDHWAEMVDPEYAGAGLGRLGVPLEAIMGWRRHLPDGTATGDTRPNPEYRTGPSRRGYPMPWTTLDQLVEFRHVGWLDQRKFVLGLLQESVLVPLAGGHVRHQSVRDGRRTVELWTSSRFFPPGSREWFWLDPVTLLDHVPEADLVIHGPWQLPVEVTTEEIRAAHAEFPRHGDKIEVTGECVEGSAELRRWAADTAARIGLPEPVPLPVDAGDSARAHGFELTTDECYRVVTGRTWVRRMSMALPPRPPHDPSAFGLAPGYDDDGRPVLRVDSFGKFAEVGQDTNFSWQRLLGAYVGFALGEALGAPVDRLSQAEIVRAHGPDQLTDLIPAFAAPGQAGPLTQRLLFLTEAFLRGGVDAVPEATARWRYTQGKPVPDVAGWLPQLSELHAVRDPDPADLRSGPVVLLGALPGVLTVGGPGAVPFGASEAAVRAFAALPESDENDLTFAVFLGLLLERSLERQFSPALWVSVGRVLRDREGPRWDAVRELAQQSVIAVPERGMYRIPEPEAIGDGLDTASVLGRALAAVTGFENNPQVALLRAVNHSGRSALTGAVAGALLGARNGVPGLPQKWVDQLELRPLIERVVTDVARRFEGIPEGEEQQRWLRRYPAIRP</sequence>
<dbReference type="Proteomes" id="UP000754495">
    <property type="component" value="Unassembled WGS sequence"/>
</dbReference>
<comment type="caution">
    <text evidence="5">The sequence shown here is derived from an EMBL/GenBank/DDBJ whole genome shotgun (WGS) entry which is preliminary data.</text>
</comment>
<evidence type="ECO:0000259" key="4">
    <source>
        <dbReference type="Pfam" id="PF15567"/>
    </source>
</evidence>
<keyword evidence="2" id="KW-0378">Hydrolase</keyword>
<proteinExistence type="inferred from homology"/>
<protein>
    <recommendedName>
        <fullName evidence="4">Immunity protein 35 domain-containing protein</fullName>
    </recommendedName>
</protein>
<dbReference type="InterPro" id="IPR036705">
    <property type="entry name" value="Ribosyl_crysJ1_sf"/>
</dbReference>
<feature type="domain" description="Immunity protein 35" evidence="4">
    <location>
        <begin position="4"/>
        <end position="96"/>
    </location>
</feature>
<dbReference type="InterPro" id="IPR050792">
    <property type="entry name" value="ADP-ribosylglycohydrolase"/>
</dbReference>